<evidence type="ECO:0000256" key="1">
    <source>
        <dbReference type="ARBA" id="ARBA00001974"/>
    </source>
</evidence>
<comment type="caution">
    <text evidence="10">The sequence shown here is derived from an EMBL/GenBank/DDBJ whole genome shotgun (WGS) entry which is preliminary data.</text>
</comment>
<dbReference type="EMBL" id="QDKP01000033">
    <property type="protein sequence ID" value="PVM83212.1"/>
    <property type="molecule type" value="Genomic_DNA"/>
</dbReference>
<protein>
    <submittedName>
        <fullName evidence="10">Acyl-CoA dehydrogenase</fullName>
    </submittedName>
</protein>
<evidence type="ECO:0000313" key="10">
    <source>
        <dbReference type="EMBL" id="PVM83212.1"/>
    </source>
</evidence>
<dbReference type="InterPro" id="IPR050741">
    <property type="entry name" value="Acyl-CoA_dehydrogenase"/>
</dbReference>
<dbReference type="SUPFAM" id="SSF56645">
    <property type="entry name" value="Acyl-CoA dehydrogenase NM domain-like"/>
    <property type="match status" value="1"/>
</dbReference>
<dbReference type="PANTHER" id="PTHR48083:SF36">
    <property type="entry name" value="ACYL-COA DEHYDROGENASE FADE3-RELATED"/>
    <property type="match status" value="1"/>
</dbReference>
<dbReference type="Pfam" id="PF00441">
    <property type="entry name" value="Acyl-CoA_dh_1"/>
    <property type="match status" value="1"/>
</dbReference>
<feature type="domain" description="Acyl-CoA dehydrogenase/oxidase N-terminal" evidence="9">
    <location>
        <begin position="7"/>
        <end position="117"/>
    </location>
</feature>
<dbReference type="InterPro" id="IPR013786">
    <property type="entry name" value="AcylCoA_DH/ox_N"/>
</dbReference>
<dbReference type="Pfam" id="PF02771">
    <property type="entry name" value="Acyl-CoA_dh_N"/>
    <property type="match status" value="1"/>
</dbReference>
<evidence type="ECO:0000259" key="8">
    <source>
        <dbReference type="Pfam" id="PF02770"/>
    </source>
</evidence>
<feature type="domain" description="Acyl-CoA dehydrogenase/oxidase C-terminal" evidence="7">
    <location>
        <begin position="239"/>
        <end position="387"/>
    </location>
</feature>
<dbReference type="Gene3D" id="1.20.140.10">
    <property type="entry name" value="Butyryl-CoA Dehydrogenase, subunit A, domain 3"/>
    <property type="match status" value="1"/>
</dbReference>
<feature type="domain" description="Acyl-CoA oxidase/dehydrogenase middle" evidence="8">
    <location>
        <begin position="121"/>
        <end position="224"/>
    </location>
</feature>
<dbReference type="PIRSF" id="PIRSF016578">
    <property type="entry name" value="HsaA"/>
    <property type="match status" value="1"/>
</dbReference>
<comment type="cofactor">
    <cofactor evidence="1 6">
        <name>FAD</name>
        <dbReference type="ChEBI" id="CHEBI:57692"/>
    </cofactor>
</comment>
<dbReference type="SUPFAM" id="SSF47203">
    <property type="entry name" value="Acyl-CoA dehydrogenase C-terminal domain-like"/>
    <property type="match status" value="1"/>
</dbReference>
<dbReference type="InterPro" id="IPR009100">
    <property type="entry name" value="AcylCoA_DH/oxidase_NM_dom_sf"/>
</dbReference>
<gene>
    <name evidence="10" type="ORF">DDF65_10045</name>
</gene>
<dbReference type="GO" id="GO:0050660">
    <property type="term" value="F:flavin adenine dinucleotide binding"/>
    <property type="evidence" value="ECO:0007669"/>
    <property type="project" value="InterPro"/>
</dbReference>
<evidence type="ECO:0000256" key="2">
    <source>
        <dbReference type="ARBA" id="ARBA00009347"/>
    </source>
</evidence>
<dbReference type="GO" id="GO:0003995">
    <property type="term" value="F:acyl-CoA dehydrogenase activity"/>
    <property type="evidence" value="ECO:0007669"/>
    <property type="project" value="InterPro"/>
</dbReference>
<comment type="similarity">
    <text evidence="2 6">Belongs to the acyl-CoA dehydrogenase family.</text>
</comment>
<evidence type="ECO:0000259" key="7">
    <source>
        <dbReference type="Pfam" id="PF00441"/>
    </source>
</evidence>
<dbReference type="RefSeq" id="WP_116566853.1">
    <property type="nucleotide sequence ID" value="NZ_QDKP01000033.1"/>
</dbReference>
<evidence type="ECO:0000256" key="3">
    <source>
        <dbReference type="ARBA" id="ARBA00022630"/>
    </source>
</evidence>
<evidence type="ECO:0000256" key="6">
    <source>
        <dbReference type="RuleBase" id="RU362125"/>
    </source>
</evidence>
<dbReference type="InterPro" id="IPR006091">
    <property type="entry name" value="Acyl-CoA_Oxase/DH_mid-dom"/>
</dbReference>
<dbReference type="InterPro" id="IPR006089">
    <property type="entry name" value="Acyl-CoA_DH_CS"/>
</dbReference>
<dbReference type="Gene3D" id="2.40.110.10">
    <property type="entry name" value="Butyryl-CoA Dehydrogenase, subunit A, domain 2"/>
    <property type="match status" value="1"/>
</dbReference>
<keyword evidence="4 6" id="KW-0274">FAD</keyword>
<dbReference type="Proteomes" id="UP000244913">
    <property type="component" value="Unassembled WGS sequence"/>
</dbReference>
<name>A0A2T9JHP7_9CAUL</name>
<organism evidence="10 11">
    <name type="scientific">Caulobacter radicis</name>
    <dbReference type="NCBI Taxonomy" id="2172650"/>
    <lineage>
        <taxon>Bacteria</taxon>
        <taxon>Pseudomonadati</taxon>
        <taxon>Pseudomonadota</taxon>
        <taxon>Alphaproteobacteria</taxon>
        <taxon>Caulobacterales</taxon>
        <taxon>Caulobacteraceae</taxon>
        <taxon>Caulobacter</taxon>
    </lineage>
</organism>
<dbReference type="FunFam" id="1.20.140.10:FF:000001">
    <property type="entry name" value="Acyl-CoA dehydrogenase"/>
    <property type="match status" value="1"/>
</dbReference>
<sequence>MSDISEADERAILDAIDKWLEKKVAPVAMQLEHDDEYPHALVEDMKELGLFGALIDPEYGGLGLSALTYSRIVTRISAEWMSLTGVFNSHLMMAMVVQKFGTQKQKDFWLPRFASGEMRGCLGLTEPDAGTDLQGIRTVARRDGADYVVNGTKTWITNAIEGHVSALLVKTDPEAQPRHKGMSMLITPKIDPETRAPIAGVQNGRKLEKLGYKGIDSGEFVFEDYRCDAELCLVGGEEGQGFLMATGGLEIGRINVAARSVGIAKRALMESVKYAQVRKTMGKPIAQHQAIQLKLGEMGAKTRASELLVEDAAKAYDRGERVDMEAGMAKYFASETALEVATEAMRIHGAYGYSKEYPIERLFRDAPLMCIGEGTNEMQRIIIARQLVARNPV</sequence>
<evidence type="ECO:0000256" key="5">
    <source>
        <dbReference type="ARBA" id="ARBA00023002"/>
    </source>
</evidence>
<dbReference type="InterPro" id="IPR036250">
    <property type="entry name" value="AcylCo_DH-like_C"/>
</dbReference>
<evidence type="ECO:0000256" key="4">
    <source>
        <dbReference type="ARBA" id="ARBA00022827"/>
    </source>
</evidence>
<dbReference type="GO" id="GO:0033539">
    <property type="term" value="P:fatty acid beta-oxidation using acyl-CoA dehydrogenase"/>
    <property type="evidence" value="ECO:0007669"/>
    <property type="project" value="TreeGrafter"/>
</dbReference>
<dbReference type="InterPro" id="IPR037069">
    <property type="entry name" value="AcylCoA_DH/ox_N_sf"/>
</dbReference>
<keyword evidence="3 6" id="KW-0285">Flavoprotein</keyword>
<dbReference type="InterPro" id="IPR009075">
    <property type="entry name" value="AcylCo_DH/oxidase_C"/>
</dbReference>
<dbReference type="PROSITE" id="PS00072">
    <property type="entry name" value="ACYL_COA_DH_1"/>
    <property type="match status" value="1"/>
</dbReference>
<dbReference type="Pfam" id="PF02770">
    <property type="entry name" value="Acyl-CoA_dh_M"/>
    <property type="match status" value="1"/>
</dbReference>
<reference evidence="10 11" key="1">
    <citation type="submission" date="2018-04" db="EMBL/GenBank/DDBJ databases">
        <title>The genome sequence of Caulobacter sp. 736.</title>
        <authorList>
            <person name="Gao J."/>
            <person name="Sun J."/>
        </authorList>
    </citation>
    <scope>NUCLEOTIDE SEQUENCE [LARGE SCALE GENOMIC DNA]</scope>
    <source>
        <strain evidence="10 11">736</strain>
    </source>
</reference>
<keyword evidence="11" id="KW-1185">Reference proteome</keyword>
<dbReference type="PANTHER" id="PTHR48083">
    <property type="entry name" value="MEDIUM-CHAIN SPECIFIC ACYL-COA DEHYDROGENASE, MITOCHONDRIAL-RELATED"/>
    <property type="match status" value="1"/>
</dbReference>
<accession>A0A2T9JHP7</accession>
<proteinExistence type="inferred from homology"/>
<dbReference type="Gene3D" id="1.10.540.10">
    <property type="entry name" value="Acyl-CoA dehydrogenase/oxidase, N-terminal domain"/>
    <property type="match status" value="1"/>
</dbReference>
<evidence type="ECO:0000313" key="11">
    <source>
        <dbReference type="Proteomes" id="UP000244913"/>
    </source>
</evidence>
<dbReference type="InterPro" id="IPR046373">
    <property type="entry name" value="Acyl-CoA_Oxase/DH_mid-dom_sf"/>
</dbReference>
<dbReference type="GO" id="GO:0005737">
    <property type="term" value="C:cytoplasm"/>
    <property type="evidence" value="ECO:0007669"/>
    <property type="project" value="TreeGrafter"/>
</dbReference>
<keyword evidence="5 6" id="KW-0560">Oxidoreductase</keyword>
<dbReference type="AlphaFoldDB" id="A0A2T9JHP7"/>
<evidence type="ECO:0000259" key="9">
    <source>
        <dbReference type="Pfam" id="PF02771"/>
    </source>
</evidence>